<feature type="non-terminal residue" evidence="1">
    <location>
        <position position="183"/>
    </location>
</feature>
<keyword evidence="2" id="KW-1185">Reference proteome</keyword>
<organism evidence="1 2">
    <name type="scientific">Daphnia magna</name>
    <dbReference type="NCBI Taxonomy" id="35525"/>
    <lineage>
        <taxon>Eukaryota</taxon>
        <taxon>Metazoa</taxon>
        <taxon>Ecdysozoa</taxon>
        <taxon>Arthropoda</taxon>
        <taxon>Crustacea</taxon>
        <taxon>Branchiopoda</taxon>
        <taxon>Diplostraca</taxon>
        <taxon>Cladocera</taxon>
        <taxon>Anomopoda</taxon>
        <taxon>Daphniidae</taxon>
        <taxon>Daphnia</taxon>
    </lineage>
</organism>
<dbReference type="AlphaFoldDB" id="A0A164HUL4"/>
<dbReference type="Proteomes" id="UP000076858">
    <property type="component" value="Unassembled WGS sequence"/>
</dbReference>
<sequence>RLQRQHAVEDQRIDQLMLDVQGRRDLPAGAAGHQGQRHGALALTQVAVHALDGAGDGVSAAAGQRVRGVGRELAHLAGGHAQAGRAAFQRAQHDAVARHDQAAEKAARGVERIDCDRRADHHHQRGLRRLLGRGAGQHMGAGADQGDKAVRAETTGMVIAVRDAARLRAADHPARLDVPEFQL</sequence>
<proteinExistence type="predicted"/>
<name>A0A164HUL4_9CRUS</name>
<comment type="caution">
    <text evidence="1">The sequence shown here is derived from an EMBL/GenBank/DDBJ whole genome shotgun (WGS) entry which is preliminary data.</text>
</comment>
<protein>
    <submittedName>
        <fullName evidence="1">Uncharacterized protein</fullName>
    </submittedName>
</protein>
<evidence type="ECO:0000313" key="1">
    <source>
        <dbReference type="EMBL" id="KZS00580.1"/>
    </source>
</evidence>
<reference evidence="1 2" key="1">
    <citation type="submission" date="2016-03" db="EMBL/GenBank/DDBJ databases">
        <title>EvidentialGene: Evidence-directed Construction of Genes on Genomes.</title>
        <authorList>
            <person name="Gilbert D.G."/>
            <person name="Choi J.-H."/>
            <person name="Mockaitis K."/>
            <person name="Colbourne J."/>
            <person name="Pfrender M."/>
        </authorList>
    </citation>
    <scope>NUCLEOTIDE SEQUENCE [LARGE SCALE GENOMIC DNA]</scope>
    <source>
        <strain evidence="1 2">Xinb3</strain>
        <tissue evidence="1">Complete organism</tissue>
    </source>
</reference>
<feature type="non-terminal residue" evidence="1">
    <location>
        <position position="1"/>
    </location>
</feature>
<gene>
    <name evidence="1" type="ORF">APZ42_003075</name>
</gene>
<dbReference type="EMBL" id="LRGB01009424">
    <property type="protein sequence ID" value="KZS00580.1"/>
    <property type="molecule type" value="Genomic_DNA"/>
</dbReference>
<evidence type="ECO:0000313" key="2">
    <source>
        <dbReference type="Proteomes" id="UP000076858"/>
    </source>
</evidence>
<accession>A0A164HUL4</accession>